<dbReference type="GO" id="GO:0006281">
    <property type="term" value="P:DNA repair"/>
    <property type="evidence" value="ECO:0007669"/>
    <property type="project" value="InterPro"/>
</dbReference>
<dbReference type="FunFam" id="3.30.1490.100:FF:000013">
    <property type="entry name" value="DNApol-iota, isoform A"/>
    <property type="match status" value="1"/>
</dbReference>
<dbReference type="Gene3D" id="1.10.150.20">
    <property type="entry name" value="5' to 3' exonuclease, C-terminal subdomain"/>
    <property type="match status" value="1"/>
</dbReference>
<feature type="compositionally biased region" description="Low complexity" evidence="1">
    <location>
        <begin position="691"/>
        <end position="703"/>
    </location>
</feature>
<protein>
    <submittedName>
        <fullName evidence="4">DNA polymerase iota isoform X1</fullName>
    </submittedName>
</protein>
<gene>
    <name evidence="4" type="primary">LOC119634418</name>
</gene>
<dbReference type="PROSITE" id="PS50173">
    <property type="entry name" value="UMUC"/>
    <property type="match status" value="1"/>
</dbReference>
<dbReference type="Gene3D" id="6.10.250.1630">
    <property type="match status" value="1"/>
</dbReference>
<dbReference type="SUPFAM" id="SSF100879">
    <property type="entry name" value="Lesion bypass DNA polymerase (Y-family), little finger domain"/>
    <property type="match status" value="1"/>
</dbReference>
<dbReference type="Gene3D" id="3.30.70.270">
    <property type="match status" value="1"/>
</dbReference>
<evidence type="ECO:0000259" key="2">
    <source>
        <dbReference type="PROSITE" id="PS50173"/>
    </source>
</evidence>
<proteinExistence type="predicted"/>
<keyword evidence="3" id="KW-1185">Reference proteome</keyword>
<evidence type="ECO:0000313" key="4">
    <source>
        <dbReference type="RefSeq" id="XP_037884496.1"/>
    </source>
</evidence>
<reference evidence="4" key="1">
    <citation type="submission" date="2025-08" db="UniProtKB">
        <authorList>
            <consortium name="RefSeq"/>
        </authorList>
    </citation>
    <scope>IDENTIFICATION</scope>
    <source>
        <tissue evidence="4">Whole body pupa</tissue>
    </source>
</reference>
<dbReference type="PANTHER" id="PTHR46404">
    <property type="entry name" value="DNA POLYMERASE IOTA"/>
    <property type="match status" value="1"/>
</dbReference>
<accession>A0A8U0WHY3</accession>
<evidence type="ECO:0000256" key="1">
    <source>
        <dbReference type="SAM" id="MobiDB-lite"/>
    </source>
</evidence>
<dbReference type="SUPFAM" id="SSF56672">
    <property type="entry name" value="DNA/RNA polymerases"/>
    <property type="match status" value="1"/>
</dbReference>
<sequence length="801" mass="88428">MFCTISQLYFQLSSLRSVTMDFTSAPNSKQSGHQRAIIHLDMDYFYAQVEEIKNPSLCSQPLGVQQKNFVVTCNYKARFHGVKKLMLVADAKRLCPDLILVNGEDLTPYRQMSQKIYELLLNFTSSVEKLGLDENFMDVSMLVEERKQQMNTVCMPNANLSPVEGFIYPADGMNLNACSCGCAYRLTLATHIAQEIRKELHAKLGITCSAGISYNKLLAKLVGAQNKPNQQTVLVSSYSEQFMRNLCGLHRVTGIGQKTECLLLESGIANIEELQGCDMDILRKKFGYETAIKLKDLAFGRDTGTVRTTGKPKSIGLEDSCKPISVRNEVEERFRLLLMRLMEQQVAEDGRIPICIKVILRKYDAQKKSSHRETKQANILPSLFKITPCTDTGGAKVIFTEGAQEKLLKIIMRLFERVVDLAKPFNITLIGLAFSKFQQRKIGSSSIANFLIKKTDLEVQSITSLINTDVESFTDNLSPLSSNSSEAFRSSPTTFQSSDQFYRRRTMTASPIPMLVDNGSESAATNSDFSDFSETEVEPSPKKTRLGRLLINKRRCLGNSALSNDTTADIASPSKLRVCDLRLNSRDSDRDIPISPNANISQNTIFTNISTSGGVTQVHPRLPAAPQSAVLHQRVETFQANDVHNCNPQNSLSAAAFTLPSSMDDNNMDSPPPQAVPALNSEKPNKNETDSQTSPITTESTTTGGLSNVPCPAGVDPQVFNELPVDVQKELINSWRDSLAAAISNGNISQLGSPKEISNADHRGMIPQHQKSAGNATAKTAVANANGVQKNTLYRYFLRNK</sequence>
<dbReference type="InterPro" id="IPR043502">
    <property type="entry name" value="DNA/RNA_pol_sf"/>
</dbReference>
<dbReference type="PANTHER" id="PTHR46404:SF1">
    <property type="entry name" value="DNA POLYMERASE IOTA"/>
    <property type="match status" value="1"/>
</dbReference>
<dbReference type="GO" id="GO:0003684">
    <property type="term" value="F:damaged DNA binding"/>
    <property type="evidence" value="ECO:0007669"/>
    <property type="project" value="InterPro"/>
</dbReference>
<dbReference type="InterPro" id="IPR043128">
    <property type="entry name" value="Rev_trsase/Diguanyl_cyclase"/>
</dbReference>
<feature type="compositionally biased region" description="Polar residues" evidence="1">
    <location>
        <begin position="659"/>
        <end position="669"/>
    </location>
</feature>
<organism evidence="3 4">
    <name type="scientific">Glossina fuscipes</name>
    <dbReference type="NCBI Taxonomy" id="7396"/>
    <lineage>
        <taxon>Eukaryota</taxon>
        <taxon>Metazoa</taxon>
        <taxon>Ecdysozoa</taxon>
        <taxon>Arthropoda</taxon>
        <taxon>Hexapoda</taxon>
        <taxon>Insecta</taxon>
        <taxon>Pterygota</taxon>
        <taxon>Neoptera</taxon>
        <taxon>Endopterygota</taxon>
        <taxon>Diptera</taxon>
        <taxon>Brachycera</taxon>
        <taxon>Muscomorpha</taxon>
        <taxon>Hippoboscoidea</taxon>
        <taxon>Glossinidae</taxon>
        <taxon>Glossina</taxon>
    </lineage>
</organism>
<dbReference type="Proteomes" id="UP000092443">
    <property type="component" value="Unplaced"/>
</dbReference>
<evidence type="ECO:0000313" key="3">
    <source>
        <dbReference type="Proteomes" id="UP000092443"/>
    </source>
</evidence>
<feature type="region of interest" description="Disordered" evidence="1">
    <location>
        <begin position="659"/>
        <end position="709"/>
    </location>
</feature>
<feature type="region of interest" description="Disordered" evidence="1">
    <location>
        <begin position="519"/>
        <end position="541"/>
    </location>
</feature>
<dbReference type="GeneID" id="119634418"/>
<dbReference type="GO" id="GO:0019985">
    <property type="term" value="P:translesion synthesis"/>
    <property type="evidence" value="ECO:0007669"/>
    <property type="project" value="TreeGrafter"/>
</dbReference>
<dbReference type="Gene3D" id="3.40.1170.60">
    <property type="match status" value="1"/>
</dbReference>
<dbReference type="InterPro" id="IPR036775">
    <property type="entry name" value="DNA_pol_Y-fam_lit_finger_sf"/>
</dbReference>
<dbReference type="KEGG" id="gfs:119634418"/>
<feature type="compositionally biased region" description="Polar residues" evidence="1">
    <location>
        <begin position="519"/>
        <end position="530"/>
    </location>
</feature>
<dbReference type="Gene3D" id="3.30.1490.100">
    <property type="entry name" value="DNA polymerase, Y-family, little finger domain"/>
    <property type="match status" value="1"/>
</dbReference>
<feature type="domain" description="UmuC" evidence="2">
    <location>
        <begin position="37"/>
        <end position="256"/>
    </location>
</feature>
<dbReference type="InterPro" id="IPR001126">
    <property type="entry name" value="UmuC"/>
</dbReference>
<name>A0A8U0WHY3_9MUSC</name>
<dbReference type="FunFam" id="3.40.1170.60:FF:000006">
    <property type="entry name" value="DNA polymerase iota"/>
    <property type="match status" value="1"/>
</dbReference>
<dbReference type="Pfam" id="PF00817">
    <property type="entry name" value="IMS"/>
    <property type="match status" value="1"/>
</dbReference>
<dbReference type="AlphaFoldDB" id="A0A8U0WHY3"/>
<dbReference type="GO" id="GO:0003887">
    <property type="term" value="F:DNA-directed DNA polymerase activity"/>
    <property type="evidence" value="ECO:0007669"/>
    <property type="project" value="TreeGrafter"/>
</dbReference>
<dbReference type="RefSeq" id="XP_037884496.1">
    <property type="nucleotide sequence ID" value="XM_038028568.1"/>
</dbReference>